<evidence type="ECO:0000313" key="2">
    <source>
        <dbReference type="EMBL" id="GAA3887223.1"/>
    </source>
</evidence>
<reference evidence="3" key="1">
    <citation type="journal article" date="2019" name="Int. J. Syst. Evol. Microbiol.">
        <title>The Global Catalogue of Microorganisms (GCM) 10K type strain sequencing project: providing services to taxonomists for standard genome sequencing and annotation.</title>
        <authorList>
            <consortium name="The Broad Institute Genomics Platform"/>
            <consortium name="The Broad Institute Genome Sequencing Center for Infectious Disease"/>
            <person name="Wu L."/>
            <person name="Ma J."/>
        </authorList>
    </citation>
    <scope>NUCLEOTIDE SEQUENCE [LARGE SCALE GENOMIC DNA]</scope>
    <source>
        <strain evidence="3">JCM 16578</strain>
    </source>
</reference>
<gene>
    <name evidence="2" type="ORF">GCM10022207_63180</name>
</gene>
<sequence length="230" mass="25200">MAVLLVAGFGLVATSGTAQAEPVCTIAGVCGTVVNHSGRTLQIRWFVDSTKSWHQESLDSGYSRGGGDVDVDEVYIPLGCVARVNVGGLGTRGNLKYFPGNWDKIQSNQSVEISGIDCGQDGYVYAWDGTWDDNNQPQTSCRWFNDDPNWGDDCGNFRNWAGSLQNNSSHGNAVNFYYHPNYTGAWACLGPGDVWRDARYNYFSWGAGQDGYSQAIYKQIASSKWVRTCG</sequence>
<dbReference type="RefSeq" id="WP_345552771.1">
    <property type="nucleotide sequence ID" value="NZ_BAAAZA010000023.1"/>
</dbReference>
<comment type="caution">
    <text evidence="2">The sequence shown here is derived from an EMBL/GenBank/DDBJ whole genome shotgun (WGS) entry which is preliminary data.</text>
</comment>
<keyword evidence="3" id="KW-1185">Reference proteome</keyword>
<accession>A0ABP7KT05</accession>
<organism evidence="2 3">
    <name type="scientific">Streptomyces lannensis</name>
    <dbReference type="NCBI Taxonomy" id="766498"/>
    <lineage>
        <taxon>Bacteria</taxon>
        <taxon>Bacillati</taxon>
        <taxon>Actinomycetota</taxon>
        <taxon>Actinomycetes</taxon>
        <taxon>Kitasatosporales</taxon>
        <taxon>Streptomycetaceae</taxon>
        <taxon>Streptomyces</taxon>
    </lineage>
</organism>
<feature type="signal peptide" evidence="1">
    <location>
        <begin position="1"/>
        <end position="20"/>
    </location>
</feature>
<keyword evidence="1" id="KW-0732">Signal</keyword>
<evidence type="ECO:0008006" key="4">
    <source>
        <dbReference type="Google" id="ProtNLM"/>
    </source>
</evidence>
<feature type="chain" id="PRO_5047357946" description="Secreted protein" evidence="1">
    <location>
        <begin position="21"/>
        <end position="230"/>
    </location>
</feature>
<dbReference type="EMBL" id="BAAAZA010000023">
    <property type="protein sequence ID" value="GAA3887223.1"/>
    <property type="molecule type" value="Genomic_DNA"/>
</dbReference>
<protein>
    <recommendedName>
        <fullName evidence="4">Secreted protein</fullName>
    </recommendedName>
</protein>
<evidence type="ECO:0000313" key="3">
    <source>
        <dbReference type="Proteomes" id="UP001501563"/>
    </source>
</evidence>
<name>A0ABP7KT05_9ACTN</name>
<dbReference type="Proteomes" id="UP001501563">
    <property type="component" value="Unassembled WGS sequence"/>
</dbReference>
<proteinExistence type="predicted"/>
<evidence type="ECO:0000256" key="1">
    <source>
        <dbReference type="SAM" id="SignalP"/>
    </source>
</evidence>